<dbReference type="Gene3D" id="3.50.50.60">
    <property type="entry name" value="FAD/NAD(P)-binding domain"/>
    <property type="match status" value="1"/>
</dbReference>
<dbReference type="InterPro" id="IPR050315">
    <property type="entry name" value="FAD-oxidoreductase_2"/>
</dbReference>
<evidence type="ECO:0000259" key="6">
    <source>
        <dbReference type="Pfam" id="PF00890"/>
    </source>
</evidence>
<keyword evidence="3" id="KW-0274">FAD</keyword>
<gene>
    <name evidence="7" type="ORF">A5630_24610</name>
</gene>
<accession>A0A1A3GYV6</accession>
<dbReference type="OrthoDB" id="337830at2"/>
<evidence type="ECO:0000313" key="8">
    <source>
        <dbReference type="Proteomes" id="UP000093898"/>
    </source>
</evidence>
<evidence type="ECO:0000256" key="5">
    <source>
        <dbReference type="SAM" id="MobiDB-lite"/>
    </source>
</evidence>
<name>A0A1A3GYV6_MYCMU</name>
<dbReference type="InterPro" id="IPR027477">
    <property type="entry name" value="Succ_DH/fumarate_Rdtase_cat_sf"/>
</dbReference>
<dbReference type="InterPro" id="IPR036188">
    <property type="entry name" value="FAD/NAD-bd_sf"/>
</dbReference>
<feature type="region of interest" description="Disordered" evidence="5">
    <location>
        <begin position="474"/>
        <end position="493"/>
    </location>
</feature>
<protein>
    <recommendedName>
        <fullName evidence="6">FAD-dependent oxidoreductase 2 FAD-binding domain-containing protein</fullName>
    </recommendedName>
</protein>
<dbReference type="Proteomes" id="UP000093898">
    <property type="component" value="Unassembled WGS sequence"/>
</dbReference>
<evidence type="ECO:0000256" key="1">
    <source>
        <dbReference type="ARBA" id="ARBA00001974"/>
    </source>
</evidence>
<dbReference type="GO" id="GO:0033765">
    <property type="term" value="F:steroid dehydrogenase activity, acting on the CH-CH group of donors"/>
    <property type="evidence" value="ECO:0007669"/>
    <property type="project" value="UniProtKB-ARBA"/>
</dbReference>
<comment type="caution">
    <text evidence="7">The sequence shown here is derived from an EMBL/GenBank/DDBJ whole genome shotgun (WGS) entry which is preliminary data.</text>
</comment>
<feature type="domain" description="FAD-dependent oxidoreductase 2 FAD-binding" evidence="6">
    <location>
        <begin position="19"/>
        <end position="450"/>
    </location>
</feature>
<evidence type="ECO:0000313" key="7">
    <source>
        <dbReference type="EMBL" id="OBJ40568.1"/>
    </source>
</evidence>
<dbReference type="InterPro" id="IPR003953">
    <property type="entry name" value="FAD-dep_OxRdtase_2_FAD-bd"/>
</dbReference>
<dbReference type="GO" id="GO:0008202">
    <property type="term" value="P:steroid metabolic process"/>
    <property type="evidence" value="ECO:0007669"/>
    <property type="project" value="UniProtKB-ARBA"/>
</dbReference>
<proteinExistence type="predicted"/>
<dbReference type="NCBIfam" id="NF005508">
    <property type="entry name" value="PRK07121.1-1"/>
    <property type="match status" value="1"/>
</dbReference>
<dbReference type="STRING" id="56689.GCA_001291445_04983"/>
<sequence length="493" mass="51767">MTPETVSAQSVSSFSDEVDVLVIGLGMAGGCAAVEAAASGARVLVLERAAVAGGTTSMAGGHFYLGGGTAVQEATGQEDSAAQMAAYLTAVSKEPVPELINAYCEGSAEHLRWLEALGFEFERSYYPHKAVIQPETQGLMYTGNEQVWPFREQAVPAPRGHKVPVPGDTGGAGMVVKLLVERLSELGAEIRYETGVSALVVDDDRVVGATWKHFGETGAVRAKSVVLATGGFVMNREMLAQHVPQLADDRVFALGSTYDDGSGIRMGQSVGAATKYLDQAFMTAPVYPPATLLTGLIVNRNGDRFVAEDSYHARTSAFALEQPDSVAYLVVDSRHVEMPTMPLVQLIDGWEDVAEMEAALGIPAGRLQSSLDRYNANAARGEDPDFHKAATYLEPQDVGPWAAFDLSLGKAFYSGFTLGGLAISVDGEVLRDDGTAVAGLYAAGACASTIAQDAKGYSSGTQLGAGSFFGRRAGRAAARPNTSGAQHDPDSGR</sequence>
<comment type="cofactor">
    <cofactor evidence="1">
        <name>FAD</name>
        <dbReference type="ChEBI" id="CHEBI:57692"/>
    </cofactor>
</comment>
<dbReference type="RefSeq" id="WP_064982109.1">
    <property type="nucleotide sequence ID" value="NZ_LZLC01000153.1"/>
</dbReference>
<dbReference type="SUPFAM" id="SSF51905">
    <property type="entry name" value="FAD/NAD(P)-binding domain"/>
    <property type="match status" value="1"/>
</dbReference>
<reference evidence="7 8" key="1">
    <citation type="submission" date="2016-06" db="EMBL/GenBank/DDBJ databases">
        <authorList>
            <person name="Kjaerup R.B."/>
            <person name="Dalgaard T.S."/>
            <person name="Juul-Madsen H.R."/>
        </authorList>
    </citation>
    <scope>NUCLEOTIDE SEQUENCE [LARGE SCALE GENOMIC DNA]</scope>
    <source>
        <strain evidence="7 8">1127319.6</strain>
    </source>
</reference>
<dbReference type="EMBL" id="LZLC01000153">
    <property type="protein sequence ID" value="OBJ40568.1"/>
    <property type="molecule type" value="Genomic_DNA"/>
</dbReference>
<keyword evidence="2" id="KW-0285">Flavoprotein</keyword>
<evidence type="ECO:0000256" key="4">
    <source>
        <dbReference type="ARBA" id="ARBA00023002"/>
    </source>
</evidence>
<dbReference type="NCBIfam" id="NF005510">
    <property type="entry name" value="PRK07121.1-3"/>
    <property type="match status" value="1"/>
</dbReference>
<dbReference type="PANTHER" id="PTHR43400">
    <property type="entry name" value="FUMARATE REDUCTASE"/>
    <property type="match status" value="1"/>
</dbReference>
<keyword evidence="4" id="KW-0560">Oxidoreductase</keyword>
<dbReference type="PANTHER" id="PTHR43400:SF10">
    <property type="entry name" value="3-OXOSTEROID 1-DEHYDROGENASE"/>
    <property type="match status" value="1"/>
</dbReference>
<evidence type="ECO:0000256" key="2">
    <source>
        <dbReference type="ARBA" id="ARBA00022630"/>
    </source>
</evidence>
<dbReference type="SUPFAM" id="SSF56425">
    <property type="entry name" value="Succinate dehydrogenase/fumarate reductase flavoprotein, catalytic domain"/>
    <property type="match status" value="1"/>
</dbReference>
<dbReference type="AlphaFoldDB" id="A0A1A3GYV6"/>
<organism evidence="7 8">
    <name type="scientific">Mycolicibacterium mucogenicum</name>
    <name type="common">Mycobacterium mucogenicum</name>
    <dbReference type="NCBI Taxonomy" id="56689"/>
    <lineage>
        <taxon>Bacteria</taxon>
        <taxon>Bacillati</taxon>
        <taxon>Actinomycetota</taxon>
        <taxon>Actinomycetes</taxon>
        <taxon>Mycobacteriales</taxon>
        <taxon>Mycobacteriaceae</taxon>
        <taxon>Mycolicibacterium</taxon>
    </lineage>
</organism>
<dbReference type="Gene3D" id="3.90.700.10">
    <property type="entry name" value="Succinate dehydrogenase/fumarate reductase flavoprotein, catalytic domain"/>
    <property type="match status" value="1"/>
</dbReference>
<evidence type="ECO:0000256" key="3">
    <source>
        <dbReference type="ARBA" id="ARBA00022827"/>
    </source>
</evidence>
<dbReference type="PRINTS" id="PR00411">
    <property type="entry name" value="PNDRDTASEI"/>
</dbReference>
<dbReference type="Pfam" id="PF00890">
    <property type="entry name" value="FAD_binding_2"/>
    <property type="match status" value="1"/>
</dbReference>